<evidence type="ECO:0000256" key="2">
    <source>
        <dbReference type="ARBA" id="ARBA00023235"/>
    </source>
</evidence>
<feature type="binding site" evidence="4">
    <location>
        <position position="61"/>
    </location>
    <ligand>
        <name>substrate</name>
    </ligand>
</feature>
<evidence type="ECO:0000256" key="4">
    <source>
        <dbReference type="PIRSR" id="PIRSR613078-2"/>
    </source>
</evidence>
<feature type="binding site" evidence="4">
    <location>
        <begin position="7"/>
        <end position="14"/>
    </location>
    <ligand>
        <name>substrate</name>
    </ligand>
</feature>
<feature type="active site" description="Tele-phosphohistidine intermediate" evidence="3">
    <location>
        <position position="8"/>
    </location>
</feature>
<evidence type="ECO:0000256" key="3">
    <source>
        <dbReference type="PIRSR" id="PIRSR613078-1"/>
    </source>
</evidence>
<name>S6A2F1_9SPIR</name>
<keyword evidence="2" id="KW-0413">Isomerase</keyword>
<dbReference type="PROSITE" id="PS00175">
    <property type="entry name" value="PG_MUTASE"/>
    <property type="match status" value="1"/>
</dbReference>
<dbReference type="Proteomes" id="UP000015620">
    <property type="component" value="Chromosome"/>
</dbReference>
<organism evidence="5 6">
    <name type="scientific">Treponema pedis str. T A4</name>
    <dbReference type="NCBI Taxonomy" id="1291379"/>
    <lineage>
        <taxon>Bacteria</taxon>
        <taxon>Pseudomonadati</taxon>
        <taxon>Spirochaetota</taxon>
        <taxon>Spirochaetia</taxon>
        <taxon>Spirochaetales</taxon>
        <taxon>Treponemataceae</taxon>
        <taxon>Treponema</taxon>
    </lineage>
</organism>
<keyword evidence="6" id="KW-1185">Reference proteome</keyword>
<dbReference type="RefSeq" id="WP_020963871.1">
    <property type="nucleotide sequence ID" value="NC_022097.1"/>
</dbReference>
<dbReference type="InterPro" id="IPR050275">
    <property type="entry name" value="PGM_Phosphatase"/>
</dbReference>
<evidence type="ECO:0000313" key="5">
    <source>
        <dbReference type="EMBL" id="AGT42571.1"/>
    </source>
</evidence>
<proteinExistence type="predicted"/>
<dbReference type="CDD" id="cd07067">
    <property type="entry name" value="HP_PGM_like"/>
    <property type="match status" value="1"/>
</dbReference>
<dbReference type="AlphaFoldDB" id="S6A2F1"/>
<evidence type="ECO:0000313" key="6">
    <source>
        <dbReference type="Proteomes" id="UP000015620"/>
    </source>
</evidence>
<dbReference type="InterPro" id="IPR029033">
    <property type="entry name" value="His_PPase_superfam"/>
</dbReference>
<dbReference type="SUPFAM" id="SSF53254">
    <property type="entry name" value="Phosphoglycerate mutase-like"/>
    <property type="match status" value="1"/>
</dbReference>
<dbReference type="PANTHER" id="PTHR48100:SF1">
    <property type="entry name" value="HISTIDINE PHOSPHATASE FAMILY PROTEIN-RELATED"/>
    <property type="match status" value="1"/>
</dbReference>
<dbReference type="PATRIC" id="fig|1291379.3.peg.69"/>
<reference evidence="5 6" key="1">
    <citation type="journal article" date="2013" name="PLoS ONE">
        <title>Genome-Wide Relatedness of Treponema pedis, from Gingiva and Necrotic Skin Lesions of Pigs, with the Human Oral Pathogen Treponema denticola.</title>
        <authorList>
            <person name="Svartstrom O."/>
            <person name="Mushtaq M."/>
            <person name="Pringle M."/>
            <person name="Segerman B."/>
        </authorList>
    </citation>
    <scope>NUCLEOTIDE SEQUENCE [LARGE SCALE GENOMIC DNA]</scope>
    <source>
        <strain evidence="5">T A4</strain>
    </source>
</reference>
<dbReference type="STRING" id="1291379.TPE_0068"/>
<accession>S6A2F1</accession>
<dbReference type="PANTHER" id="PTHR48100">
    <property type="entry name" value="BROAD-SPECIFICITY PHOSPHATASE YOR283W-RELATED"/>
    <property type="match status" value="1"/>
</dbReference>
<dbReference type="GeneID" id="301088819"/>
<dbReference type="GO" id="GO:0016791">
    <property type="term" value="F:phosphatase activity"/>
    <property type="evidence" value="ECO:0007669"/>
    <property type="project" value="TreeGrafter"/>
</dbReference>
<dbReference type="PIRSF" id="PIRSF000709">
    <property type="entry name" value="6PFK_2-Ptase"/>
    <property type="match status" value="1"/>
</dbReference>
<dbReference type="Gene3D" id="3.40.50.1240">
    <property type="entry name" value="Phosphoglycerate mutase-like"/>
    <property type="match status" value="1"/>
</dbReference>
<dbReference type="Pfam" id="PF00300">
    <property type="entry name" value="His_Phos_1"/>
    <property type="match status" value="1"/>
</dbReference>
<evidence type="ECO:0000256" key="1">
    <source>
        <dbReference type="ARBA" id="ARBA00023152"/>
    </source>
</evidence>
<dbReference type="EMBL" id="CP004120">
    <property type="protein sequence ID" value="AGT42571.1"/>
    <property type="molecule type" value="Genomic_DNA"/>
</dbReference>
<keyword evidence="1" id="KW-0324">Glycolysis</keyword>
<feature type="active site" description="Proton donor/acceptor" evidence="3">
    <location>
        <position position="85"/>
    </location>
</feature>
<protein>
    <submittedName>
        <fullName evidence="5">Phosphoglycerate mutase</fullName>
    </submittedName>
</protein>
<dbReference type="InterPro" id="IPR001345">
    <property type="entry name" value="PG/BPGM_mutase_AS"/>
</dbReference>
<dbReference type="SMART" id="SM00855">
    <property type="entry name" value="PGAM"/>
    <property type="match status" value="1"/>
</dbReference>
<dbReference type="HOGENOM" id="CLU_033323_9_4_12"/>
<gene>
    <name evidence="5" type="ORF">TPE_0068</name>
</gene>
<dbReference type="GO" id="GO:0005737">
    <property type="term" value="C:cytoplasm"/>
    <property type="evidence" value="ECO:0007669"/>
    <property type="project" value="TreeGrafter"/>
</dbReference>
<sequence>MKLFITRHGESDWNVKELACGISEAELTDKGRAQAQALAYDIAANQNTYNIKTIYVSPLKRAKETSSYIEKALGVKAITNELLKEMNFGTFEGANWKNSPVEEILKQPFMRFPKGESLADVAHRAYSVIEEILKKHKDTKDGILLVCHGIMTAMLCTYFKSFTQNEFEVLEIENCKLLEFNL</sequence>
<dbReference type="OrthoDB" id="9781415at2"/>
<dbReference type="KEGG" id="tped:TPE_0068"/>
<dbReference type="InterPro" id="IPR013078">
    <property type="entry name" value="His_Pase_superF_clade-1"/>
</dbReference>